<evidence type="ECO:0000313" key="3">
    <source>
        <dbReference type="Proteomes" id="UP000004793"/>
    </source>
</evidence>
<proteinExistence type="predicted"/>
<evidence type="ECO:0000313" key="2">
    <source>
        <dbReference type="EMBL" id="BAL80204.1"/>
    </source>
</evidence>
<dbReference type="Proteomes" id="UP000004793">
    <property type="component" value="Chromosome"/>
</dbReference>
<dbReference type="EMBL" id="AP012051">
    <property type="protein sequence ID" value="BAL80189.1"/>
    <property type="molecule type" value="Genomic_DNA"/>
</dbReference>
<organism evidence="2 3">
    <name type="scientific">Caldisericum exile (strain DSM 21853 / NBRC 104410 / AZM16c01)</name>
    <dbReference type="NCBI Taxonomy" id="511051"/>
    <lineage>
        <taxon>Bacteria</taxon>
        <taxon>Pseudomonadati</taxon>
        <taxon>Caldisericota/Cryosericota group</taxon>
        <taxon>Caldisericota</taxon>
        <taxon>Caldisericia</taxon>
        <taxon>Caldisericales</taxon>
        <taxon>Caldisericaceae</taxon>
        <taxon>Caldisericum</taxon>
    </lineage>
</organism>
<keyword evidence="3" id="KW-1185">Reference proteome</keyword>
<dbReference type="KEGG" id="cex:CSE_00780"/>
<name>A0A7U6GD58_CALEA</name>
<dbReference type="RefSeq" id="WP_014452599.1">
    <property type="nucleotide sequence ID" value="NC_017096.1"/>
</dbReference>
<gene>
    <name evidence="1" type="ordered locus">CSE_00630</name>
    <name evidence="2" type="ordered locus">CSE_00780</name>
</gene>
<protein>
    <submittedName>
        <fullName evidence="2">Uncharacterized protein</fullName>
    </submittedName>
</protein>
<dbReference type="EMBL" id="AP012051">
    <property type="protein sequence ID" value="BAL80204.1"/>
    <property type="molecule type" value="Genomic_DNA"/>
</dbReference>
<evidence type="ECO:0000313" key="1">
    <source>
        <dbReference type="EMBL" id="BAL80189.1"/>
    </source>
</evidence>
<dbReference type="KEGG" id="cex:CSE_00630"/>
<reference evidence="2 3" key="1">
    <citation type="submission" date="2011-01" db="EMBL/GenBank/DDBJ databases">
        <title>Whole genome sequence of Caldisericum exile AZM16c01.</title>
        <authorList>
            <person name="Narita-Yamada S."/>
            <person name="Kawakoshi A."/>
            <person name="Nakamura S."/>
            <person name="Sasagawa M."/>
            <person name="Fukada J."/>
            <person name="Sekine M."/>
            <person name="Kato Y."/>
            <person name="Fukai R."/>
            <person name="Sasaki K."/>
            <person name="Hanamaki A."/>
            <person name="Narita H."/>
            <person name="Konno Y."/>
            <person name="Mori K."/>
            <person name="Yamazaki S."/>
            <person name="Suzuki K."/>
            <person name="Fujita N."/>
        </authorList>
    </citation>
    <scope>NUCLEOTIDE SEQUENCE [LARGE SCALE GENOMIC DNA]</scope>
    <source>
        <strain evidence="2">AZM16c01</strain>
        <strain evidence="3">DSM 21853 / NBRC 104410 / AZM16c01</strain>
    </source>
</reference>
<sequence length="91" mass="10751">MKSISISTIRKVIKRYNLIEYPKGLNYHNPQSGFAKKKKNYKLKVKPYPKPKELGYIEIDTIVRFVEGIKRYILNAVDISSKFQFAYEFKS</sequence>
<dbReference type="AlphaFoldDB" id="A0A7U6GD58"/>
<accession>A0A7U6GD58</accession>